<evidence type="ECO:0000313" key="3">
    <source>
        <dbReference type="EMBL" id="CAF1102187.1"/>
    </source>
</evidence>
<dbReference type="EMBL" id="CAJNOK010009939">
    <property type="protein sequence ID" value="CAF1102187.1"/>
    <property type="molecule type" value="Genomic_DNA"/>
</dbReference>
<dbReference type="EMBL" id="CAJOBC010006635">
    <property type="protein sequence ID" value="CAF3905995.1"/>
    <property type="molecule type" value="Genomic_DNA"/>
</dbReference>
<comment type="caution">
    <text evidence="4">The sequence shown here is derived from an EMBL/GenBank/DDBJ whole genome shotgun (WGS) entry which is preliminary data.</text>
</comment>
<dbReference type="EMBL" id="CAJNOQ010006635">
    <property type="protein sequence ID" value="CAF1142280.1"/>
    <property type="molecule type" value="Genomic_DNA"/>
</dbReference>
<accession>A0A814S783</accession>
<dbReference type="NCBIfam" id="TIGR01571">
    <property type="entry name" value="A_thal_Cys_rich"/>
    <property type="match status" value="1"/>
</dbReference>
<dbReference type="EMBL" id="CAJOBA010009959">
    <property type="protein sequence ID" value="CAF3863508.1"/>
    <property type="molecule type" value="Genomic_DNA"/>
</dbReference>
<protein>
    <submittedName>
        <fullName evidence="4">Uncharacterized protein</fullName>
    </submittedName>
</protein>
<dbReference type="Pfam" id="PF04749">
    <property type="entry name" value="PLAC8"/>
    <property type="match status" value="1"/>
</dbReference>
<evidence type="ECO:0000256" key="1">
    <source>
        <dbReference type="ARBA" id="ARBA00009024"/>
    </source>
</evidence>
<reference evidence="4" key="1">
    <citation type="submission" date="2021-02" db="EMBL/GenBank/DDBJ databases">
        <authorList>
            <person name="Nowell W R."/>
        </authorList>
    </citation>
    <scope>NUCLEOTIDE SEQUENCE</scope>
</reference>
<sequence length="148" mass="16662">MLASKETSRKLGVHCFVHMEKRRTLRQQYNIAGDGCEDCCVTCWCSECAICQEAREIKARGIDPKSIIKQQPLLCVVPHTPADAIYDHSHTIVQCQPANVYPQRMNGQEQAYFMPPYSHSLTPPSTPPPAYQYPVLTPEALDGTEKKQ</sequence>
<comment type="similarity">
    <text evidence="1">Belongs to the cornifelin family.</text>
</comment>
<dbReference type="Proteomes" id="UP000677228">
    <property type="component" value="Unassembled WGS sequence"/>
</dbReference>
<evidence type="ECO:0000313" key="5">
    <source>
        <dbReference type="EMBL" id="CAF3863508.1"/>
    </source>
</evidence>
<evidence type="ECO:0000256" key="2">
    <source>
        <dbReference type="SAM" id="MobiDB-lite"/>
    </source>
</evidence>
<gene>
    <name evidence="4" type="ORF">GPM918_LOCUS20749</name>
    <name evidence="3" type="ORF">OVA965_LOCUS19349</name>
    <name evidence="6" type="ORF">SRO942_LOCUS20749</name>
    <name evidence="5" type="ORF">TMI583_LOCUS19362</name>
</gene>
<dbReference type="Proteomes" id="UP000663829">
    <property type="component" value="Unassembled WGS sequence"/>
</dbReference>
<dbReference type="PANTHER" id="PTHR15907">
    <property type="entry name" value="DUF614 FAMILY PROTEIN-RELATED"/>
    <property type="match status" value="1"/>
</dbReference>
<organism evidence="4 7">
    <name type="scientific">Didymodactylos carnosus</name>
    <dbReference type="NCBI Taxonomy" id="1234261"/>
    <lineage>
        <taxon>Eukaryota</taxon>
        <taxon>Metazoa</taxon>
        <taxon>Spiralia</taxon>
        <taxon>Gnathifera</taxon>
        <taxon>Rotifera</taxon>
        <taxon>Eurotatoria</taxon>
        <taxon>Bdelloidea</taxon>
        <taxon>Philodinida</taxon>
        <taxon>Philodinidae</taxon>
        <taxon>Didymodactylos</taxon>
    </lineage>
</organism>
<dbReference type="OrthoDB" id="1045822at2759"/>
<name>A0A814S783_9BILA</name>
<keyword evidence="7" id="KW-1185">Reference proteome</keyword>
<proteinExistence type="inferred from homology"/>
<evidence type="ECO:0000313" key="7">
    <source>
        <dbReference type="Proteomes" id="UP000663829"/>
    </source>
</evidence>
<dbReference type="AlphaFoldDB" id="A0A814S783"/>
<dbReference type="InterPro" id="IPR006461">
    <property type="entry name" value="PLAC_motif_containing"/>
</dbReference>
<dbReference type="Proteomes" id="UP000681722">
    <property type="component" value="Unassembled WGS sequence"/>
</dbReference>
<evidence type="ECO:0000313" key="4">
    <source>
        <dbReference type="EMBL" id="CAF1142280.1"/>
    </source>
</evidence>
<feature type="region of interest" description="Disordered" evidence="2">
    <location>
        <begin position="123"/>
        <end position="148"/>
    </location>
</feature>
<dbReference type="Proteomes" id="UP000682733">
    <property type="component" value="Unassembled WGS sequence"/>
</dbReference>
<evidence type="ECO:0000313" key="6">
    <source>
        <dbReference type="EMBL" id="CAF3905995.1"/>
    </source>
</evidence>